<organism evidence="2 3">
    <name type="scientific">Acrasis kona</name>
    <dbReference type="NCBI Taxonomy" id="1008807"/>
    <lineage>
        <taxon>Eukaryota</taxon>
        <taxon>Discoba</taxon>
        <taxon>Heterolobosea</taxon>
        <taxon>Tetramitia</taxon>
        <taxon>Eutetramitia</taxon>
        <taxon>Acrasidae</taxon>
        <taxon>Acrasis</taxon>
    </lineage>
</organism>
<dbReference type="Gene3D" id="3.75.10.10">
    <property type="entry name" value="L-arginine/glycine Amidinotransferase, Chain A"/>
    <property type="match status" value="1"/>
</dbReference>
<evidence type="ECO:0000256" key="1">
    <source>
        <dbReference type="SAM" id="MobiDB-lite"/>
    </source>
</evidence>
<reference evidence="2 3" key="1">
    <citation type="submission" date="2024-03" db="EMBL/GenBank/DDBJ databases">
        <title>The Acrasis kona genome and developmental transcriptomes reveal deep origins of eukaryotic multicellular pathways.</title>
        <authorList>
            <person name="Sheikh S."/>
            <person name="Fu C.-J."/>
            <person name="Brown M.W."/>
            <person name="Baldauf S.L."/>
        </authorList>
    </citation>
    <scope>NUCLEOTIDE SEQUENCE [LARGE SCALE GENOMIC DNA]</scope>
    <source>
        <strain evidence="2 3">ATCC MYA-3509</strain>
    </source>
</reference>
<protein>
    <submittedName>
        <fullName evidence="2">YkgA</fullName>
    </submittedName>
</protein>
<dbReference type="InterPro" id="IPR014541">
    <property type="entry name" value="Amdntrnsf_FN0238"/>
</dbReference>
<dbReference type="SUPFAM" id="SSF55909">
    <property type="entry name" value="Pentein"/>
    <property type="match status" value="1"/>
</dbReference>
<evidence type="ECO:0000313" key="3">
    <source>
        <dbReference type="Proteomes" id="UP001431209"/>
    </source>
</evidence>
<sequence length="331" mass="37547">MVRPIDFDFNEQTAKDNHFQNQPDGEDNRSVNEKAMEEFEICVEELRAEGVEVIILDEIHAQSRIKTPDAVFCNNWFSTHNTGLMLTYPLATQNRREEVKKTEIVRDLFEKNGFAVIDVVKVVDNITEGEYLESTGSMVIDHLNATVYAALSARTNEKVLQKFLEATDGQYTELVTFDTLSSHGQPFYHTNVMMSIGAQFAVLCAEAIVEKDRQRVIDKLNSTGREVILITLDQAETYFCGNILQLKSRETGNFIIAMSESCLRGFTKEQRDQLRAFGKVVSFPVSKTIEFIGGGSARCMLGEIFLPRPNASRRYSHDLRVFPLPELPEQQ</sequence>
<dbReference type="Proteomes" id="UP001431209">
    <property type="component" value="Unassembled WGS sequence"/>
</dbReference>
<dbReference type="AlphaFoldDB" id="A0AAW2Z6Q3"/>
<accession>A0AAW2Z6Q3</accession>
<dbReference type="PANTHER" id="PTHR43224">
    <property type="entry name" value="AMIDINOTRANSFERASE"/>
    <property type="match status" value="1"/>
</dbReference>
<comment type="caution">
    <text evidence="2">The sequence shown here is derived from an EMBL/GenBank/DDBJ whole genome shotgun (WGS) entry which is preliminary data.</text>
</comment>
<gene>
    <name evidence="2" type="ORF">AKO1_003079</name>
</gene>
<feature type="region of interest" description="Disordered" evidence="1">
    <location>
        <begin position="1"/>
        <end position="31"/>
    </location>
</feature>
<proteinExistence type="predicted"/>
<name>A0AAW2Z6Q3_9EUKA</name>
<dbReference type="PANTHER" id="PTHR43224:SF1">
    <property type="entry name" value="AMIDINOTRANSFERASE"/>
    <property type="match status" value="1"/>
</dbReference>
<dbReference type="EMBL" id="JAOPGA020001141">
    <property type="protein sequence ID" value="KAL0485486.1"/>
    <property type="molecule type" value="Genomic_DNA"/>
</dbReference>
<evidence type="ECO:0000313" key="2">
    <source>
        <dbReference type="EMBL" id="KAL0485486.1"/>
    </source>
</evidence>
<dbReference type="Pfam" id="PF19420">
    <property type="entry name" value="DDAH_eukar"/>
    <property type="match status" value="1"/>
</dbReference>
<keyword evidence="3" id="KW-1185">Reference proteome</keyword>
<dbReference type="PIRSF" id="PIRSF028188">
    <property type="entry name" value="Amdntrnsf_FN0238"/>
    <property type="match status" value="1"/>
</dbReference>